<evidence type="ECO:0000313" key="2">
    <source>
        <dbReference type="EMBL" id="MCQ4164913.1"/>
    </source>
</evidence>
<evidence type="ECO:0000313" key="3">
    <source>
        <dbReference type="Proteomes" id="UP001165498"/>
    </source>
</evidence>
<dbReference type="Proteomes" id="UP001165498">
    <property type="component" value="Unassembled WGS sequence"/>
</dbReference>
<name>A0ABT1QRI1_9GAMM</name>
<feature type="domain" description="Pvc16 N-terminal" evidence="1">
    <location>
        <begin position="9"/>
        <end position="209"/>
    </location>
</feature>
<protein>
    <submittedName>
        <fullName evidence="2">DUF4255 domain-containing protein</fullName>
    </submittedName>
</protein>
<dbReference type="InterPro" id="IPR025351">
    <property type="entry name" value="Pvc16_N"/>
</dbReference>
<reference evidence="2" key="1">
    <citation type="submission" date="2022-07" db="EMBL/GenBank/DDBJ databases">
        <title>Tahibacter sp., a new gammaproteobacterium isolated from the silt sample collected at pig farm.</title>
        <authorList>
            <person name="Chen H."/>
        </authorList>
    </citation>
    <scope>NUCLEOTIDE SEQUENCE</scope>
    <source>
        <strain evidence="2">P2K</strain>
    </source>
</reference>
<comment type="caution">
    <text evidence="2">The sequence shown here is derived from an EMBL/GenBank/DDBJ whole genome shotgun (WGS) entry which is preliminary data.</text>
</comment>
<evidence type="ECO:0000259" key="1">
    <source>
        <dbReference type="Pfam" id="PF14065"/>
    </source>
</evidence>
<gene>
    <name evidence="2" type="ORF">NM961_09350</name>
</gene>
<dbReference type="Pfam" id="PF14065">
    <property type="entry name" value="Pvc16_N"/>
    <property type="match status" value="1"/>
</dbReference>
<dbReference type="EMBL" id="JANFQO010000007">
    <property type="protein sequence ID" value="MCQ4164913.1"/>
    <property type="molecule type" value="Genomic_DNA"/>
</dbReference>
<organism evidence="2 3">
    <name type="scientific">Tahibacter harae</name>
    <dbReference type="NCBI Taxonomy" id="2963937"/>
    <lineage>
        <taxon>Bacteria</taxon>
        <taxon>Pseudomonadati</taxon>
        <taxon>Pseudomonadota</taxon>
        <taxon>Gammaproteobacteria</taxon>
        <taxon>Lysobacterales</taxon>
        <taxon>Rhodanobacteraceae</taxon>
        <taxon>Tahibacter</taxon>
    </lineage>
</organism>
<accession>A0ABT1QRI1</accession>
<proteinExistence type="predicted"/>
<sequence>MSSALAIAAVTATLKDLLNNGLIDYDPPLATNFSVSALPPDRITTGQTESNQINLFLYQVTPNLGWRNAGLPARDARGTALSNPPLALDLHYLLSAYGAADLNAEVLLGYAMQLLHENPVLTRGQLRTALGSPSPVPELDPQGPFGPHSAADLAEQIEQIKITPVFLGTEELSKLWTSLQAHYRPSMAYLVSVVLIQGKAAAKAAPPVLQRGKNDRGPQAQAQPPAFLAAVRPAASPQLPAARLGDLLAISGNALRGGAGVSLVLDCARFGLRNTLPVTAAGQGLAAQLPAPDAAGALVDWAIGVYQAALHHDEPGDRPDWSSNSVSLVLAPRIVLDPVTAAPGTVALALSCSPRLQPQQHAQARLLLADREIAPVQITTPAQPGQPSLLSFVIEGLDAGSYLVRLRVDGIDSLPVLLQEAPRRFEVDPAQILTVQP</sequence>
<dbReference type="RefSeq" id="WP_255913929.1">
    <property type="nucleotide sequence ID" value="NZ_JANFQO010000007.1"/>
</dbReference>
<keyword evidence="3" id="KW-1185">Reference proteome</keyword>